<dbReference type="OrthoDB" id="4913at2"/>
<proteinExistence type="inferred from homology"/>
<dbReference type="Gene3D" id="3.90.1560.10">
    <property type="entry name" value="ComB-like"/>
    <property type="match status" value="1"/>
</dbReference>
<keyword evidence="9" id="KW-1185">Reference proteome</keyword>
<protein>
    <recommendedName>
        <fullName evidence="4">Probable 2-phosphosulfolactate phosphatase</fullName>
        <ecNumber evidence="3">3.1.3.71</ecNumber>
    </recommendedName>
</protein>
<organism evidence="8 9">
    <name type="scientific">Absicoccus porci</name>
    <dbReference type="NCBI Taxonomy" id="2486576"/>
    <lineage>
        <taxon>Bacteria</taxon>
        <taxon>Bacillati</taxon>
        <taxon>Bacillota</taxon>
        <taxon>Erysipelotrichia</taxon>
        <taxon>Erysipelotrichales</taxon>
        <taxon>Erysipelotrichaceae</taxon>
        <taxon>Absicoccus</taxon>
    </lineage>
</organism>
<dbReference type="GO" id="GO:0050532">
    <property type="term" value="F:2-phosphosulfolactate phosphatase activity"/>
    <property type="evidence" value="ECO:0007669"/>
    <property type="project" value="UniProtKB-EC"/>
</dbReference>
<dbReference type="InterPro" id="IPR005238">
    <property type="entry name" value="ComB-like"/>
</dbReference>
<reference evidence="8 9" key="1">
    <citation type="submission" date="2018-11" db="EMBL/GenBank/DDBJ databases">
        <title>Clostridium sp. nov., a member of the family Erysipelotrichaceae isolated from pig faeces.</title>
        <authorList>
            <person name="Chang Y.-H."/>
        </authorList>
    </citation>
    <scope>NUCLEOTIDE SEQUENCE [LARGE SCALE GENOMIC DNA]</scope>
    <source>
        <strain evidence="8 9">YH-panp20</strain>
    </source>
</reference>
<dbReference type="RefSeq" id="WP_128519988.1">
    <property type="nucleotide sequence ID" value="NZ_JAQXZP010000085.1"/>
</dbReference>
<evidence type="ECO:0000256" key="2">
    <source>
        <dbReference type="ARBA" id="ARBA00009997"/>
    </source>
</evidence>
<comment type="catalytic activity">
    <reaction evidence="7">
        <text>(2R)-O-phospho-3-sulfolactate + H2O = (2R)-3-sulfolactate + phosphate</text>
        <dbReference type="Rhea" id="RHEA:23416"/>
        <dbReference type="ChEBI" id="CHEBI:15377"/>
        <dbReference type="ChEBI" id="CHEBI:15597"/>
        <dbReference type="ChEBI" id="CHEBI:43474"/>
        <dbReference type="ChEBI" id="CHEBI:58738"/>
        <dbReference type="EC" id="3.1.3.71"/>
    </reaction>
</comment>
<dbReference type="GO" id="GO:0000287">
    <property type="term" value="F:magnesium ion binding"/>
    <property type="evidence" value="ECO:0007669"/>
    <property type="project" value="InterPro"/>
</dbReference>
<dbReference type="EC" id="3.1.3.71" evidence="3"/>
<dbReference type="AlphaFoldDB" id="A0A3N0I487"/>
<evidence type="ECO:0000256" key="3">
    <source>
        <dbReference type="ARBA" id="ARBA00012953"/>
    </source>
</evidence>
<keyword evidence="5" id="KW-0378">Hydrolase</keyword>
<evidence type="ECO:0000256" key="1">
    <source>
        <dbReference type="ARBA" id="ARBA00001946"/>
    </source>
</evidence>
<comment type="cofactor">
    <cofactor evidence="1">
        <name>Mg(2+)</name>
        <dbReference type="ChEBI" id="CHEBI:18420"/>
    </cofactor>
</comment>
<gene>
    <name evidence="8" type="ORF">EDX97_04575</name>
</gene>
<accession>A0A3N0I487</accession>
<comment type="similarity">
    <text evidence="2">Belongs to the ComB family.</text>
</comment>
<evidence type="ECO:0000256" key="5">
    <source>
        <dbReference type="ARBA" id="ARBA00022801"/>
    </source>
</evidence>
<dbReference type="Proteomes" id="UP000276568">
    <property type="component" value="Unassembled WGS sequence"/>
</dbReference>
<evidence type="ECO:0000256" key="6">
    <source>
        <dbReference type="ARBA" id="ARBA00022842"/>
    </source>
</evidence>
<evidence type="ECO:0000256" key="4">
    <source>
        <dbReference type="ARBA" id="ARBA00021948"/>
    </source>
</evidence>
<dbReference type="Pfam" id="PF04029">
    <property type="entry name" value="2-ph_phosp"/>
    <property type="match status" value="1"/>
</dbReference>
<dbReference type="PANTHER" id="PTHR37311">
    <property type="entry name" value="2-PHOSPHOSULFOLACTATE PHOSPHATASE-RELATED"/>
    <property type="match status" value="1"/>
</dbReference>
<evidence type="ECO:0000313" key="9">
    <source>
        <dbReference type="Proteomes" id="UP000276568"/>
    </source>
</evidence>
<dbReference type="EMBL" id="RJQC01000001">
    <property type="protein sequence ID" value="RNM31829.1"/>
    <property type="molecule type" value="Genomic_DNA"/>
</dbReference>
<evidence type="ECO:0000313" key="8">
    <source>
        <dbReference type="EMBL" id="RNM31829.1"/>
    </source>
</evidence>
<name>A0A3N0I487_9FIRM</name>
<keyword evidence="6" id="KW-0460">Magnesium</keyword>
<dbReference type="PANTHER" id="PTHR37311:SF1">
    <property type="entry name" value="2-PHOSPHOSULFOLACTATE PHOSPHATASE-RELATED"/>
    <property type="match status" value="1"/>
</dbReference>
<dbReference type="SUPFAM" id="SSF142823">
    <property type="entry name" value="ComB-like"/>
    <property type="match status" value="1"/>
</dbReference>
<evidence type="ECO:0000256" key="7">
    <source>
        <dbReference type="ARBA" id="ARBA00033711"/>
    </source>
</evidence>
<comment type="caution">
    <text evidence="8">The sequence shown here is derived from an EMBL/GenBank/DDBJ whole genome shotgun (WGS) entry which is preliminary data.</text>
</comment>
<sequence>MEINILECIDGAKQAKGLTVIIDVFRAFSLECYLFQQGAERIIPIGDLDQAFALKAKHPDWYLFGERKGAKVDGCDFGNSPCEVANIDFSHKTIIHTTSAGTQGIVNAKGADEIVTASIVNAKAVTKYIQQKNPDCVSIVAMGNQGVSRADEDLLCAKYIKALLEKKEFPIEQEVEALKNGAGAKFFDPANLIFPEEDFALCTDVNRFDFVIQVTKNGNVVEKNR</sequence>
<dbReference type="InterPro" id="IPR036702">
    <property type="entry name" value="ComB-like_sf"/>
</dbReference>
<dbReference type="GO" id="GO:0050545">
    <property type="term" value="F:sulfopyruvate decarboxylase activity"/>
    <property type="evidence" value="ECO:0007669"/>
    <property type="project" value="TreeGrafter"/>
</dbReference>